<keyword evidence="9" id="KW-0249">Electron transport</keyword>
<dbReference type="EC" id="7.1.1.2" evidence="9"/>
<keyword evidence="7 9" id="KW-0472">Membrane</keyword>
<geneLocation type="mitochondrion" evidence="10"/>
<keyword evidence="5 9" id="KW-0812">Transmembrane</keyword>
<evidence type="ECO:0000256" key="2">
    <source>
        <dbReference type="ARBA" id="ARBA00008472"/>
    </source>
</evidence>
<dbReference type="GO" id="GO:0008137">
    <property type="term" value="F:NADH dehydrogenase (ubiquinone) activity"/>
    <property type="evidence" value="ECO:0007669"/>
    <property type="project" value="UniProtKB-UniRule"/>
</dbReference>
<protein>
    <recommendedName>
        <fullName evidence="3 9">NADH-ubiquinone oxidoreductase chain 3</fullName>
        <ecNumber evidence="9">7.1.1.2</ecNumber>
    </recommendedName>
</protein>
<organism evidence="10">
    <name type="scientific">Aspiculuris tetraptera</name>
    <dbReference type="NCBI Taxonomy" id="451377"/>
    <lineage>
        <taxon>Eukaryota</taxon>
        <taxon>Metazoa</taxon>
        <taxon>Ecdysozoa</taxon>
        <taxon>Nematoda</taxon>
        <taxon>Chromadorea</taxon>
        <taxon>Rhabditida</taxon>
        <taxon>Spirurina</taxon>
        <taxon>Oxyuridomorpha</taxon>
        <taxon>Oxyuroidea</taxon>
        <taxon>Heteroxynematidae</taxon>
        <taxon>Aspiculuris</taxon>
    </lineage>
</organism>
<dbReference type="AlphaFoldDB" id="A0A141HAU2"/>
<keyword evidence="4 9" id="KW-0813">Transport</keyword>
<keyword evidence="9" id="KW-0679">Respiratory chain</keyword>
<sequence length="111" mass="12653">MLVIFFVVFLSVFLVFFLYLGMFVISVKDGSVFKVFSFESGFMSVGKVRSAFSVHFFLMMLMFVVFDLEIVMLLGLLVSDLSAIGVLFVVSFFCCGWIFYGVMLWYVGLGY</sequence>
<dbReference type="Pfam" id="PF00507">
    <property type="entry name" value="Oxidored_q4"/>
    <property type="match status" value="1"/>
</dbReference>
<evidence type="ECO:0000256" key="7">
    <source>
        <dbReference type="ARBA" id="ARBA00023136"/>
    </source>
</evidence>
<evidence type="ECO:0000256" key="1">
    <source>
        <dbReference type="ARBA" id="ARBA00004370"/>
    </source>
</evidence>
<name>A0A141HAU2_9BILA</name>
<evidence type="ECO:0000256" key="6">
    <source>
        <dbReference type="ARBA" id="ARBA00022989"/>
    </source>
</evidence>
<evidence type="ECO:0000256" key="3">
    <source>
        <dbReference type="ARBA" id="ARBA00021007"/>
    </source>
</evidence>
<reference evidence="10" key="1">
    <citation type="journal article" date="2016" name="Gene">
        <title>Comparative analyses of the complete mitochondrial genomes of two murine pinworms Aspiculuris tetraptera and Syphacia obvelata.</title>
        <authorList>
            <person name="Wang C.-R."/>
            <person name="Lou Y."/>
            <person name="Gao J.-F."/>
            <person name="Qiu J.-H."/>
            <person name="Zhang Y."/>
            <person name="Gao Y."/>
            <person name="Chang Q.-C."/>
        </authorList>
    </citation>
    <scope>NUCLEOTIDE SEQUENCE</scope>
</reference>
<evidence type="ECO:0000256" key="5">
    <source>
        <dbReference type="ARBA" id="ARBA00022692"/>
    </source>
</evidence>
<keyword evidence="9 10" id="KW-0496">Mitochondrion</keyword>
<feature type="transmembrane region" description="Helical" evidence="9">
    <location>
        <begin position="56"/>
        <end position="78"/>
    </location>
</feature>
<keyword evidence="6 9" id="KW-1133">Transmembrane helix</keyword>
<dbReference type="InterPro" id="IPR000440">
    <property type="entry name" value="NADH_UbQ/plastoQ_OxRdtase_su3"/>
</dbReference>
<evidence type="ECO:0000313" key="10">
    <source>
        <dbReference type="EMBL" id="ALM87699.1"/>
    </source>
</evidence>
<evidence type="ECO:0000256" key="4">
    <source>
        <dbReference type="ARBA" id="ARBA00022448"/>
    </source>
</evidence>
<evidence type="ECO:0000256" key="8">
    <source>
        <dbReference type="ARBA" id="ARBA00049551"/>
    </source>
</evidence>
<dbReference type="InterPro" id="IPR038430">
    <property type="entry name" value="NDAH_ubi_oxred_su3_sf"/>
</dbReference>
<evidence type="ECO:0000256" key="9">
    <source>
        <dbReference type="RuleBase" id="RU003640"/>
    </source>
</evidence>
<comment type="catalytic activity">
    <reaction evidence="8 9">
        <text>a ubiquinone + NADH + 5 H(+)(in) = a ubiquinol + NAD(+) + 4 H(+)(out)</text>
        <dbReference type="Rhea" id="RHEA:29091"/>
        <dbReference type="Rhea" id="RHEA-COMP:9565"/>
        <dbReference type="Rhea" id="RHEA-COMP:9566"/>
        <dbReference type="ChEBI" id="CHEBI:15378"/>
        <dbReference type="ChEBI" id="CHEBI:16389"/>
        <dbReference type="ChEBI" id="CHEBI:17976"/>
        <dbReference type="ChEBI" id="CHEBI:57540"/>
        <dbReference type="ChEBI" id="CHEBI:57945"/>
        <dbReference type="EC" id="7.1.1.2"/>
    </reaction>
</comment>
<gene>
    <name evidence="10" type="primary">ND3</name>
</gene>
<keyword evidence="9" id="KW-0520">NAD</keyword>
<dbReference type="GO" id="GO:0031966">
    <property type="term" value="C:mitochondrial membrane"/>
    <property type="evidence" value="ECO:0007669"/>
    <property type="project" value="UniProtKB-SubCell"/>
</dbReference>
<comment type="function">
    <text evidence="9">Core subunit of the mitochondrial membrane respiratory chain NADH dehydrogenase (Complex I) which catalyzes electron transfer from NADH through the respiratory chain, using ubiquinone as an electron acceptor. Essential for the catalytic activity of complex I.</text>
</comment>
<proteinExistence type="inferred from homology"/>
<accession>A0A141HAU2</accession>
<dbReference type="Gene3D" id="1.20.58.1610">
    <property type="entry name" value="NADH:ubiquinone/plastoquinone oxidoreductase, chain 3"/>
    <property type="match status" value="1"/>
</dbReference>
<feature type="transmembrane region" description="Helical" evidence="9">
    <location>
        <begin position="6"/>
        <end position="27"/>
    </location>
</feature>
<comment type="similarity">
    <text evidence="2 9">Belongs to the complex I subunit 3 family.</text>
</comment>
<comment type="subcellular location">
    <subcellularLocation>
        <location evidence="1">Membrane</location>
    </subcellularLocation>
    <subcellularLocation>
        <location evidence="9">Mitochondrion membrane</location>
        <topology evidence="9">Multi-pass membrane protein</topology>
    </subcellularLocation>
</comment>
<keyword evidence="9" id="KW-0830">Ubiquinone</keyword>
<feature type="transmembrane region" description="Helical" evidence="9">
    <location>
        <begin position="84"/>
        <end position="107"/>
    </location>
</feature>
<dbReference type="EMBL" id="KT764937">
    <property type="protein sequence ID" value="ALM87699.1"/>
    <property type="molecule type" value="Genomic_DNA"/>
</dbReference>
<keyword evidence="9" id="KW-1278">Translocase</keyword>